<gene>
    <name evidence="1" type="ORF">K491DRAFT_241680</name>
</gene>
<proteinExistence type="predicted"/>
<protein>
    <submittedName>
        <fullName evidence="1">Uncharacterized protein</fullName>
    </submittedName>
</protein>
<name>A0A6A6SLQ8_9PLEO</name>
<accession>A0A6A6SLQ8</accession>
<keyword evidence="2" id="KW-1185">Reference proteome</keyword>
<evidence type="ECO:0000313" key="2">
    <source>
        <dbReference type="Proteomes" id="UP000799324"/>
    </source>
</evidence>
<evidence type="ECO:0000313" key="1">
    <source>
        <dbReference type="EMBL" id="KAF2648550.1"/>
    </source>
</evidence>
<dbReference type="Proteomes" id="UP000799324">
    <property type="component" value="Unassembled WGS sequence"/>
</dbReference>
<dbReference type="EMBL" id="MU004533">
    <property type="protein sequence ID" value="KAF2648550.1"/>
    <property type="molecule type" value="Genomic_DNA"/>
</dbReference>
<reference evidence="1" key="1">
    <citation type="journal article" date="2020" name="Stud. Mycol.">
        <title>101 Dothideomycetes genomes: a test case for predicting lifestyles and emergence of pathogens.</title>
        <authorList>
            <person name="Haridas S."/>
            <person name="Albert R."/>
            <person name="Binder M."/>
            <person name="Bloem J."/>
            <person name="Labutti K."/>
            <person name="Salamov A."/>
            <person name="Andreopoulos B."/>
            <person name="Baker S."/>
            <person name="Barry K."/>
            <person name="Bills G."/>
            <person name="Bluhm B."/>
            <person name="Cannon C."/>
            <person name="Castanera R."/>
            <person name="Culley D."/>
            <person name="Daum C."/>
            <person name="Ezra D."/>
            <person name="Gonzalez J."/>
            <person name="Henrissat B."/>
            <person name="Kuo A."/>
            <person name="Liang C."/>
            <person name="Lipzen A."/>
            <person name="Lutzoni F."/>
            <person name="Magnuson J."/>
            <person name="Mondo S."/>
            <person name="Nolan M."/>
            <person name="Ohm R."/>
            <person name="Pangilinan J."/>
            <person name="Park H.-J."/>
            <person name="Ramirez L."/>
            <person name="Alfaro M."/>
            <person name="Sun H."/>
            <person name="Tritt A."/>
            <person name="Yoshinaga Y."/>
            <person name="Zwiers L.-H."/>
            <person name="Turgeon B."/>
            <person name="Goodwin S."/>
            <person name="Spatafora J."/>
            <person name="Crous P."/>
            <person name="Grigoriev I."/>
        </authorList>
    </citation>
    <scope>NUCLEOTIDE SEQUENCE</scope>
    <source>
        <strain evidence="1">CBS 122681</strain>
    </source>
</reference>
<dbReference type="AlphaFoldDB" id="A0A6A6SLQ8"/>
<organism evidence="1 2">
    <name type="scientific">Lophiostoma macrostomum CBS 122681</name>
    <dbReference type="NCBI Taxonomy" id="1314788"/>
    <lineage>
        <taxon>Eukaryota</taxon>
        <taxon>Fungi</taxon>
        <taxon>Dikarya</taxon>
        <taxon>Ascomycota</taxon>
        <taxon>Pezizomycotina</taxon>
        <taxon>Dothideomycetes</taxon>
        <taxon>Pleosporomycetidae</taxon>
        <taxon>Pleosporales</taxon>
        <taxon>Lophiostomataceae</taxon>
        <taxon>Lophiostoma</taxon>
    </lineage>
</organism>
<sequence>MQPPPFCFRPNMNQDRRHGFHGIARNVCYNCASCCVYRRSCAFLPLISAPCRRLHLQSIWLGAGSPENKRLPHADAVVSAHANISMPANARNNALTRLLAAISRSRGRIWARLAVARLAWEWEEDPFSYRRRCESFVIWSHFRCFWKVLHETL</sequence>